<reference evidence="8" key="1">
    <citation type="submission" date="2017-02" db="EMBL/GenBank/DDBJ databases">
        <authorList>
            <person name="Varghese N."/>
            <person name="Submissions S."/>
        </authorList>
    </citation>
    <scope>NUCLEOTIDE SEQUENCE [LARGE SCALE GENOMIC DNA]</scope>
    <source>
        <strain evidence="8">ATCC BAA-73</strain>
    </source>
</reference>
<dbReference type="GO" id="GO:0005886">
    <property type="term" value="C:plasma membrane"/>
    <property type="evidence" value="ECO:0007669"/>
    <property type="project" value="UniProtKB-SubCell"/>
</dbReference>
<proteinExistence type="inferred from homology"/>
<dbReference type="InterPro" id="IPR001712">
    <property type="entry name" value="T3SS_FHIPEP"/>
</dbReference>
<dbReference type="InterPro" id="IPR042196">
    <property type="entry name" value="FHIPEP_4"/>
</dbReference>
<evidence type="ECO:0000256" key="1">
    <source>
        <dbReference type="ARBA" id="ARBA00004651"/>
    </source>
</evidence>
<accession>A0A1T4MCA2</accession>
<dbReference type="InterPro" id="IPR042194">
    <property type="entry name" value="FHIPEP_1"/>
</dbReference>
<dbReference type="PANTHER" id="PTHR30161">
    <property type="entry name" value="FLAGELLAR EXPORT PROTEIN, MEMBRANE FLHA SUBUNIT-RELATED"/>
    <property type="match status" value="1"/>
</dbReference>
<evidence type="ECO:0000256" key="2">
    <source>
        <dbReference type="ARBA" id="ARBA00008835"/>
    </source>
</evidence>
<dbReference type="PANTHER" id="PTHR30161:SF1">
    <property type="entry name" value="FLAGELLAR BIOSYNTHESIS PROTEIN FLHA-RELATED"/>
    <property type="match status" value="1"/>
</dbReference>
<dbReference type="GO" id="GO:0044780">
    <property type="term" value="P:bacterial-type flagellum assembly"/>
    <property type="evidence" value="ECO:0007669"/>
    <property type="project" value="TreeGrafter"/>
</dbReference>
<dbReference type="InterPro" id="IPR042193">
    <property type="entry name" value="FHIPEP_3"/>
</dbReference>
<dbReference type="EMBL" id="FUWM01000010">
    <property type="protein sequence ID" value="SJZ64552.1"/>
    <property type="molecule type" value="Genomic_DNA"/>
</dbReference>
<keyword evidence="4" id="KW-0812">Transmembrane</keyword>
<keyword evidence="6" id="KW-0472">Membrane</keyword>
<keyword evidence="3" id="KW-1003">Cell membrane</keyword>
<comment type="similarity">
    <text evidence="2">Belongs to the FHIPEP (flagella/HR/invasion proteins export pore) family.</text>
</comment>
<sequence length="365" mass="41505">MVEKEEVTEEEEEVAQYQEQDSLDELLKVDPMELEVGYNLIPLVVPEQGGDLLDRVSMIRRQCALELGVIIPPIRIRDNMQLEPNYYKVNLRGIEIAQHEILVDHYLAMDSGMATQELTGVDTTEPAFDLPALWISEEQKEEAELAGYTVVDPPSVIATHLTELIKQHAHELLGRQEVKELIDNIKEEYSAVIDELIPDLMTIGEIQKVLQNLLKEGIPVRDLLTILETLADQARNTNDTDILTEYVRQALSRKISELYRDDNNNIHVLTLSPELEETISNSIEHTEQGSYVTLEPNLAQQLLNNLSQEIQRMMNQGYEPIVLTSPIIRYHFKNLTEQVASDLTVLSFNELEPNINVQTVGMVSL</sequence>
<comment type="subcellular location">
    <subcellularLocation>
        <location evidence="1">Cell membrane</location>
        <topology evidence="1">Multi-pass membrane protein</topology>
    </subcellularLocation>
</comment>
<dbReference type="AlphaFoldDB" id="A0A1T4MCA2"/>
<organism evidence="7 8">
    <name type="scientific">Selenihalanaerobacter shriftii</name>
    <dbReference type="NCBI Taxonomy" id="142842"/>
    <lineage>
        <taxon>Bacteria</taxon>
        <taxon>Bacillati</taxon>
        <taxon>Bacillota</taxon>
        <taxon>Clostridia</taxon>
        <taxon>Halanaerobiales</taxon>
        <taxon>Halobacteroidaceae</taxon>
        <taxon>Selenihalanaerobacter</taxon>
    </lineage>
</organism>
<dbReference type="Proteomes" id="UP000190625">
    <property type="component" value="Unassembled WGS sequence"/>
</dbReference>
<evidence type="ECO:0000256" key="5">
    <source>
        <dbReference type="ARBA" id="ARBA00022989"/>
    </source>
</evidence>
<dbReference type="Pfam" id="PF00771">
    <property type="entry name" value="FHIPEP"/>
    <property type="match status" value="1"/>
</dbReference>
<keyword evidence="8" id="KW-1185">Reference proteome</keyword>
<evidence type="ECO:0000313" key="7">
    <source>
        <dbReference type="EMBL" id="SJZ64552.1"/>
    </source>
</evidence>
<dbReference type="GO" id="GO:0009306">
    <property type="term" value="P:protein secretion"/>
    <property type="evidence" value="ECO:0007669"/>
    <property type="project" value="InterPro"/>
</dbReference>
<name>A0A1T4MCA2_9FIRM</name>
<evidence type="ECO:0000256" key="6">
    <source>
        <dbReference type="ARBA" id="ARBA00023136"/>
    </source>
</evidence>
<dbReference type="Gene3D" id="1.10.8.540">
    <property type="entry name" value="FHIPEP family, domain 3"/>
    <property type="match status" value="1"/>
</dbReference>
<evidence type="ECO:0000313" key="8">
    <source>
        <dbReference type="Proteomes" id="UP000190625"/>
    </source>
</evidence>
<dbReference type="Gene3D" id="3.40.30.60">
    <property type="entry name" value="FHIPEP family, domain 1"/>
    <property type="match status" value="1"/>
</dbReference>
<dbReference type="STRING" id="142842.SAMN02745118_01432"/>
<keyword evidence="5" id="KW-1133">Transmembrane helix</keyword>
<dbReference type="Gene3D" id="3.40.50.12790">
    <property type="entry name" value="FHIPEP family, domain 4"/>
    <property type="match status" value="1"/>
</dbReference>
<protein>
    <submittedName>
        <fullName evidence="7">FHIPEP family protein</fullName>
    </submittedName>
</protein>
<evidence type="ECO:0000256" key="3">
    <source>
        <dbReference type="ARBA" id="ARBA00022475"/>
    </source>
</evidence>
<gene>
    <name evidence="7" type="ORF">SAMN02745118_01432</name>
</gene>
<evidence type="ECO:0000256" key="4">
    <source>
        <dbReference type="ARBA" id="ARBA00022692"/>
    </source>
</evidence>